<reference evidence="1 2" key="1">
    <citation type="submission" date="2024-04" db="EMBL/GenBank/DDBJ databases">
        <title>Human intestinal bacterial collection.</title>
        <authorList>
            <person name="Pauvert C."/>
            <person name="Hitch T.C.A."/>
            <person name="Clavel T."/>
        </authorList>
    </citation>
    <scope>NUCLEOTIDE SEQUENCE [LARGE SCALE GENOMIC DNA]</scope>
    <source>
        <strain evidence="1 2">CLA-AA-H174</strain>
    </source>
</reference>
<proteinExistence type="predicted"/>
<evidence type="ECO:0000313" key="1">
    <source>
        <dbReference type="EMBL" id="MEQ2509047.1"/>
    </source>
</evidence>
<dbReference type="Proteomes" id="UP001465717">
    <property type="component" value="Unassembled WGS sequence"/>
</dbReference>
<dbReference type="EMBL" id="JBBNGE010000051">
    <property type="protein sequence ID" value="MEQ2509047.1"/>
    <property type="molecule type" value="Genomic_DNA"/>
</dbReference>
<comment type="caution">
    <text evidence="1">The sequence shown here is derived from an EMBL/GenBank/DDBJ whole genome shotgun (WGS) entry which is preliminary data.</text>
</comment>
<gene>
    <name evidence="1" type="ORF">AAAT87_12335</name>
</gene>
<accession>A0ABV1G0V9</accession>
<keyword evidence="2" id="KW-1185">Reference proteome</keyword>
<protein>
    <submittedName>
        <fullName evidence="1">Uncharacterized protein</fullName>
    </submittedName>
</protein>
<name>A0ABV1G0V9_9BACT</name>
<evidence type="ECO:0000313" key="2">
    <source>
        <dbReference type="Proteomes" id="UP001465717"/>
    </source>
</evidence>
<organism evidence="1 2">
    <name type="scientific">Segatella sinensis</name>
    <dbReference type="NCBI Taxonomy" id="3085167"/>
    <lineage>
        <taxon>Bacteria</taxon>
        <taxon>Pseudomonadati</taxon>
        <taxon>Bacteroidota</taxon>
        <taxon>Bacteroidia</taxon>
        <taxon>Bacteroidales</taxon>
        <taxon>Prevotellaceae</taxon>
        <taxon>Segatella</taxon>
    </lineage>
</organism>
<dbReference type="RefSeq" id="WP_349226566.1">
    <property type="nucleotide sequence ID" value="NZ_JBBNFG020000029.1"/>
</dbReference>
<sequence>MNSIGILYTLRNSSEPSKINVSAELHVNYWKVPVRNGAYKRFLDFGIFINDVAREVSSVSFYFPFKVAAQSLKDLGESLSKSELLCTLFNNDYVVRNINGSPSYFCISPSSNSEKAHPFWLYVLGENNFKVSDIKPNGSIVNVQILSTPKKNGGIQPASNEKKPKRNLYFRFRVEDIPENSIFYEENISNDFLQSAFSKTEMIDFRINEVREMNPKAYEEITKDKTFLPFSKIHFFFVGSSEDEQIAGNTDYKDCRLLNYDRWQAYIGDNYDSTRKLIAYHWCWKGDTNAQTRDRYSIFIKTVYKSIKWKTILKYCSVVFGLSLVSAIVWDAIKAFPCFINWIVELCK</sequence>